<reference evidence="2" key="2">
    <citation type="submission" date="2022-06" db="UniProtKB">
        <authorList>
            <consortium name="EnsemblMetazoa"/>
        </authorList>
    </citation>
    <scope>IDENTIFICATION</scope>
    <source>
        <strain evidence="2">DF5081</strain>
    </source>
</reference>
<protein>
    <submittedName>
        <fullName evidence="2">Uncharacterized protein</fullName>
    </submittedName>
</protein>
<keyword evidence="1" id="KW-0812">Transmembrane</keyword>
<dbReference type="AlphaFoldDB" id="A0A8R1DQ18"/>
<keyword evidence="3" id="KW-1185">Reference proteome</keyword>
<proteinExistence type="predicted"/>
<feature type="transmembrane region" description="Helical" evidence="1">
    <location>
        <begin position="59"/>
        <end position="76"/>
    </location>
</feature>
<dbReference type="EnsemblMetazoa" id="CJA09021.1">
    <property type="protein sequence ID" value="CJA09021.1"/>
    <property type="gene ID" value="WBGene00128225"/>
</dbReference>
<organism evidence="2 3">
    <name type="scientific">Caenorhabditis japonica</name>
    <dbReference type="NCBI Taxonomy" id="281687"/>
    <lineage>
        <taxon>Eukaryota</taxon>
        <taxon>Metazoa</taxon>
        <taxon>Ecdysozoa</taxon>
        <taxon>Nematoda</taxon>
        <taxon>Chromadorea</taxon>
        <taxon>Rhabditida</taxon>
        <taxon>Rhabditina</taxon>
        <taxon>Rhabditomorpha</taxon>
        <taxon>Rhabditoidea</taxon>
        <taxon>Rhabditidae</taxon>
        <taxon>Peloderinae</taxon>
        <taxon>Caenorhabditis</taxon>
    </lineage>
</organism>
<dbReference type="Proteomes" id="UP000005237">
    <property type="component" value="Unassembled WGS sequence"/>
</dbReference>
<evidence type="ECO:0000256" key="1">
    <source>
        <dbReference type="SAM" id="Phobius"/>
    </source>
</evidence>
<name>A0A8R1DQ18_CAEJA</name>
<keyword evidence="1" id="KW-1133">Transmembrane helix</keyword>
<evidence type="ECO:0000313" key="3">
    <source>
        <dbReference type="Proteomes" id="UP000005237"/>
    </source>
</evidence>
<evidence type="ECO:0000313" key="2">
    <source>
        <dbReference type="EnsemblMetazoa" id="CJA09021.1"/>
    </source>
</evidence>
<sequence>MAHQESRFSRLAHCFSFSHVSQIVRTSASEWFLFLHRTGTIRALRPIEPPFRHSSSMPVYLWYPFLVPAMGVYMIGAKEGGMQVRSTRRVFGGVKFRHCLPLLGYL</sequence>
<reference evidence="3" key="1">
    <citation type="submission" date="2010-08" db="EMBL/GenBank/DDBJ databases">
        <authorList>
            <consortium name="Caenorhabditis japonica Sequencing Consortium"/>
            <person name="Wilson R.K."/>
        </authorList>
    </citation>
    <scope>NUCLEOTIDE SEQUENCE [LARGE SCALE GENOMIC DNA]</scope>
    <source>
        <strain evidence="3">DF5081</strain>
    </source>
</reference>
<accession>A0A8R1DQ18</accession>
<keyword evidence="1" id="KW-0472">Membrane</keyword>